<keyword evidence="2" id="KW-1185">Reference proteome</keyword>
<dbReference type="AlphaFoldDB" id="A0AA39HMM1"/>
<reference evidence="1" key="1">
    <citation type="submission" date="2023-06" db="EMBL/GenBank/DDBJ databases">
        <title>Genomic analysis of the entomopathogenic nematode Steinernema hermaphroditum.</title>
        <authorList>
            <person name="Schwarz E.M."/>
            <person name="Heppert J.K."/>
            <person name="Baniya A."/>
            <person name="Schwartz H.T."/>
            <person name="Tan C.-H."/>
            <person name="Antoshechkin I."/>
            <person name="Sternberg P.W."/>
            <person name="Goodrich-Blair H."/>
            <person name="Dillman A.R."/>
        </authorList>
    </citation>
    <scope>NUCLEOTIDE SEQUENCE</scope>
    <source>
        <strain evidence="1">PS9179</strain>
        <tissue evidence="1">Whole animal</tissue>
    </source>
</reference>
<evidence type="ECO:0000313" key="1">
    <source>
        <dbReference type="EMBL" id="KAK0408670.1"/>
    </source>
</evidence>
<evidence type="ECO:0000313" key="2">
    <source>
        <dbReference type="Proteomes" id="UP001175271"/>
    </source>
</evidence>
<comment type="caution">
    <text evidence="1">The sequence shown here is derived from an EMBL/GenBank/DDBJ whole genome shotgun (WGS) entry which is preliminary data.</text>
</comment>
<dbReference type="Proteomes" id="UP001175271">
    <property type="component" value="Unassembled WGS sequence"/>
</dbReference>
<proteinExistence type="predicted"/>
<sequence>MVVPKIKLINAMVSLNKSEFDILAVLIGFRTPFTNLEADVVEEAELFLQFKVRFAADQSPCNQRIRNARCGNHREGSALILSSSRRSSKHPYALLSTNSSASAIPILCGQFPLDINGINFPYMIWTSTHPPNE</sequence>
<name>A0AA39HMM1_9BILA</name>
<gene>
    <name evidence="1" type="ORF">QR680_004088</name>
</gene>
<organism evidence="1 2">
    <name type="scientific">Steinernema hermaphroditum</name>
    <dbReference type="NCBI Taxonomy" id="289476"/>
    <lineage>
        <taxon>Eukaryota</taxon>
        <taxon>Metazoa</taxon>
        <taxon>Ecdysozoa</taxon>
        <taxon>Nematoda</taxon>
        <taxon>Chromadorea</taxon>
        <taxon>Rhabditida</taxon>
        <taxon>Tylenchina</taxon>
        <taxon>Panagrolaimomorpha</taxon>
        <taxon>Strongyloidoidea</taxon>
        <taxon>Steinernematidae</taxon>
        <taxon>Steinernema</taxon>
    </lineage>
</organism>
<dbReference type="EMBL" id="JAUCMV010000003">
    <property type="protein sequence ID" value="KAK0408670.1"/>
    <property type="molecule type" value="Genomic_DNA"/>
</dbReference>
<accession>A0AA39HMM1</accession>
<protein>
    <submittedName>
        <fullName evidence="1">Uncharacterized protein</fullName>
    </submittedName>
</protein>